<dbReference type="Pfam" id="PF13715">
    <property type="entry name" value="CarbopepD_reg_2"/>
    <property type="match status" value="1"/>
</dbReference>
<evidence type="ECO:0000256" key="9">
    <source>
        <dbReference type="ARBA" id="ARBA00023237"/>
    </source>
</evidence>
<protein>
    <submittedName>
        <fullName evidence="14">Uncharacterized protein</fullName>
    </submittedName>
</protein>
<gene>
    <name evidence="14" type="ORF">CRP01_25415</name>
</gene>
<evidence type="ECO:0000256" key="8">
    <source>
        <dbReference type="ARBA" id="ARBA00023170"/>
    </source>
</evidence>
<accession>A0A2D0N4Z1</accession>
<dbReference type="Gene3D" id="2.170.130.10">
    <property type="entry name" value="TonB-dependent receptor, plug domain"/>
    <property type="match status" value="1"/>
</dbReference>
<comment type="subcellular location">
    <subcellularLocation>
        <location evidence="1">Cell outer membrane</location>
        <topology evidence="1">Multi-pass membrane protein</topology>
    </subcellularLocation>
</comment>
<keyword evidence="9" id="KW-0998">Cell outer membrane</keyword>
<dbReference type="GO" id="GO:0009279">
    <property type="term" value="C:cell outer membrane"/>
    <property type="evidence" value="ECO:0007669"/>
    <property type="project" value="UniProtKB-SubCell"/>
</dbReference>
<dbReference type="GO" id="GO:0044718">
    <property type="term" value="P:siderophore transmembrane transport"/>
    <property type="evidence" value="ECO:0007669"/>
    <property type="project" value="TreeGrafter"/>
</dbReference>
<dbReference type="InterPro" id="IPR008969">
    <property type="entry name" value="CarboxyPept-like_regulatory"/>
</dbReference>
<evidence type="ECO:0000256" key="7">
    <source>
        <dbReference type="ARBA" id="ARBA00023136"/>
    </source>
</evidence>
<comment type="similarity">
    <text evidence="10">Belongs to the TonB-dependent receptor family.</text>
</comment>
<dbReference type="PANTHER" id="PTHR30069:SF29">
    <property type="entry name" value="HEMOGLOBIN AND HEMOGLOBIN-HAPTOGLOBIN-BINDING PROTEIN 1-RELATED"/>
    <property type="match status" value="1"/>
</dbReference>
<keyword evidence="5 11" id="KW-0732">Signal</keyword>
<evidence type="ECO:0000256" key="11">
    <source>
        <dbReference type="SAM" id="SignalP"/>
    </source>
</evidence>
<feature type="signal peptide" evidence="11">
    <location>
        <begin position="1"/>
        <end position="21"/>
    </location>
</feature>
<dbReference type="PANTHER" id="PTHR30069">
    <property type="entry name" value="TONB-DEPENDENT OUTER MEMBRANE RECEPTOR"/>
    <property type="match status" value="1"/>
</dbReference>
<evidence type="ECO:0000259" key="12">
    <source>
        <dbReference type="Pfam" id="PF00593"/>
    </source>
</evidence>
<dbReference type="InterPro" id="IPR039426">
    <property type="entry name" value="TonB-dep_rcpt-like"/>
</dbReference>
<feature type="domain" description="TonB-dependent receptor plug" evidence="13">
    <location>
        <begin position="265"/>
        <end position="342"/>
    </location>
</feature>
<dbReference type="GO" id="GO:0015344">
    <property type="term" value="F:siderophore uptake transmembrane transporter activity"/>
    <property type="evidence" value="ECO:0007669"/>
    <property type="project" value="TreeGrafter"/>
</dbReference>
<feature type="chain" id="PRO_5012406681" evidence="11">
    <location>
        <begin position="22"/>
        <end position="903"/>
    </location>
</feature>
<dbReference type="Pfam" id="PF00593">
    <property type="entry name" value="TonB_dep_Rec_b-barrel"/>
    <property type="match status" value="1"/>
</dbReference>
<proteinExistence type="inferred from homology"/>
<sequence>MFRWVAFGCSLLLSISLSAQAALDLRINATIKDQPIASVLEAIEGRHPVRFFFKADELPARKINTTFTDTRLEDALKEMLSGTPVSFFLYRDGAVIIAPEWMINEVFSANYYKALEESISGPETQEAEQKEITIGDIAQLRPSGKATVQGTVVDAESGEPIIGATILWTELGSGTATDADGSFSAELPTGKLEMKVQYVGYQEMVRQVTVLSDGELNIKLNTEAVNLQEILVRADAPDDNVESAQIGVARLDVQEIKKLPALLGEVDVVNSLLLYPGVSTVGEGASGFNVRGGEVDQNLILQDDGFIFNVSHALGFFSTFNADLISSVELYKGNIPAQFGGRLSSVLDVEMRDGDYEDFHLKGSIGAISSKISLEGPVIKGTSSFIGGFRSSYTDWILKRIDVPEVQKSSAFFYDANFRYSHRLNDKNTLTLAAYSAQDEFTYNEDFGFEYGTQMGQFILRSIFNDNFYSRFSFTASKYTSSQFDFGGLNASRLDNDLSYFKFKEQLTLTPREGLKLDAGISSVLYQVDPGSRSPYGAESQLVASSLEDEKGLESAAFANAEWEVSPALLVSAGLRFSLYQFLGPQTVFEYQNGIPTNAAAIIDSTRYDGGTIASYSSLEPRVSMRYRINSSLSVKAGYSRTSQFINQIFNSASPTPTSQWQLSTNYIQPNRSHNMSFGVFKNFNDNIWETSAEVFYRAIDQLYDYKDFAQLTVNEHLETELRNGVGRAYGLELSVKKKEGTVNGWISYTYSRSERQIEGINKGDWYPSNFDIPHDLSLVVNYQPNQRNTLTFNFNFSKGRPATFPLGNYETLRGSVIPIYSERNQIRIPDYHRLDVAYTLGKGYNKTKKIKTSWTISVYNVYGRKNAFSVFFTQGPFQGVQANKLSILGSAFPSVTLNIELL</sequence>
<name>A0A2D0N4Z1_FLAN2</name>
<dbReference type="InterPro" id="IPR037066">
    <property type="entry name" value="Plug_dom_sf"/>
</dbReference>
<evidence type="ECO:0000256" key="2">
    <source>
        <dbReference type="ARBA" id="ARBA00022448"/>
    </source>
</evidence>
<dbReference type="InterPro" id="IPR012910">
    <property type="entry name" value="Plug_dom"/>
</dbReference>
<comment type="caution">
    <text evidence="14">The sequence shown here is derived from an EMBL/GenBank/DDBJ whole genome shotgun (WGS) entry which is preliminary data.</text>
</comment>
<evidence type="ECO:0000256" key="6">
    <source>
        <dbReference type="ARBA" id="ARBA00023077"/>
    </source>
</evidence>
<keyword evidence="15" id="KW-1185">Reference proteome</keyword>
<dbReference type="AlphaFoldDB" id="A0A2D0N4Z1"/>
<dbReference type="SUPFAM" id="SSF56935">
    <property type="entry name" value="Porins"/>
    <property type="match status" value="1"/>
</dbReference>
<dbReference type="InterPro" id="IPR036942">
    <property type="entry name" value="Beta-barrel_TonB_sf"/>
</dbReference>
<dbReference type="SUPFAM" id="SSF49464">
    <property type="entry name" value="Carboxypeptidase regulatory domain-like"/>
    <property type="match status" value="1"/>
</dbReference>
<evidence type="ECO:0000256" key="4">
    <source>
        <dbReference type="ARBA" id="ARBA00022692"/>
    </source>
</evidence>
<evidence type="ECO:0000256" key="1">
    <source>
        <dbReference type="ARBA" id="ARBA00004571"/>
    </source>
</evidence>
<keyword evidence="6 10" id="KW-0798">TonB box</keyword>
<evidence type="ECO:0000256" key="10">
    <source>
        <dbReference type="RuleBase" id="RU003357"/>
    </source>
</evidence>
<dbReference type="Gene3D" id="2.60.40.1120">
    <property type="entry name" value="Carboxypeptidase-like, regulatory domain"/>
    <property type="match status" value="1"/>
</dbReference>
<dbReference type="EMBL" id="PDUD01000030">
    <property type="protein sequence ID" value="PHN03602.1"/>
    <property type="molecule type" value="Genomic_DNA"/>
</dbReference>
<evidence type="ECO:0000313" key="14">
    <source>
        <dbReference type="EMBL" id="PHN03602.1"/>
    </source>
</evidence>
<reference evidence="14 15" key="1">
    <citation type="submission" date="2017-10" db="EMBL/GenBank/DDBJ databases">
        <title>The draft genome sequence of Lewinella nigricans NBRC 102662.</title>
        <authorList>
            <person name="Wang K."/>
        </authorList>
    </citation>
    <scope>NUCLEOTIDE SEQUENCE [LARGE SCALE GENOMIC DNA]</scope>
    <source>
        <strain evidence="14 15">NBRC 102662</strain>
    </source>
</reference>
<dbReference type="InterPro" id="IPR000531">
    <property type="entry name" value="Beta-barrel_TonB"/>
</dbReference>
<evidence type="ECO:0000313" key="15">
    <source>
        <dbReference type="Proteomes" id="UP000223913"/>
    </source>
</evidence>
<keyword evidence="7 10" id="KW-0472">Membrane</keyword>
<keyword evidence="3" id="KW-1134">Transmembrane beta strand</keyword>
<evidence type="ECO:0000256" key="5">
    <source>
        <dbReference type="ARBA" id="ARBA00022729"/>
    </source>
</evidence>
<feature type="domain" description="TonB-dependent receptor-like beta-barrel" evidence="12">
    <location>
        <begin position="413"/>
        <end position="862"/>
    </location>
</feature>
<keyword evidence="4" id="KW-0812">Transmembrane</keyword>
<keyword evidence="8" id="KW-0675">Receptor</keyword>
<dbReference type="Proteomes" id="UP000223913">
    <property type="component" value="Unassembled WGS sequence"/>
</dbReference>
<dbReference type="Pfam" id="PF07715">
    <property type="entry name" value="Plug"/>
    <property type="match status" value="1"/>
</dbReference>
<evidence type="ECO:0000256" key="3">
    <source>
        <dbReference type="ARBA" id="ARBA00022452"/>
    </source>
</evidence>
<keyword evidence="2" id="KW-0813">Transport</keyword>
<organism evidence="14 15">
    <name type="scientific">Flavilitoribacter nigricans (strain ATCC 23147 / DSM 23189 / NBRC 102662 / NCIMB 1420 / SS-2)</name>
    <name type="common">Lewinella nigricans</name>
    <dbReference type="NCBI Taxonomy" id="1122177"/>
    <lineage>
        <taxon>Bacteria</taxon>
        <taxon>Pseudomonadati</taxon>
        <taxon>Bacteroidota</taxon>
        <taxon>Saprospiria</taxon>
        <taxon>Saprospirales</taxon>
        <taxon>Lewinellaceae</taxon>
        <taxon>Flavilitoribacter</taxon>
    </lineage>
</organism>
<dbReference type="Gene3D" id="2.40.170.20">
    <property type="entry name" value="TonB-dependent receptor, beta-barrel domain"/>
    <property type="match status" value="1"/>
</dbReference>
<evidence type="ECO:0000259" key="13">
    <source>
        <dbReference type="Pfam" id="PF07715"/>
    </source>
</evidence>